<evidence type="ECO:0000313" key="2">
    <source>
        <dbReference type="Proteomes" id="UP000266723"/>
    </source>
</evidence>
<sequence length="61" mass="6892">MVWFQLWGGDGLDLLDKGNDMISVAEGKKLKHEGLQQSLACSLEVTPFFLQLVRRVENSSR</sequence>
<organism evidence="1 2">
    <name type="scientific">Brassica cretica</name>
    <name type="common">Mustard</name>
    <dbReference type="NCBI Taxonomy" id="69181"/>
    <lineage>
        <taxon>Eukaryota</taxon>
        <taxon>Viridiplantae</taxon>
        <taxon>Streptophyta</taxon>
        <taxon>Embryophyta</taxon>
        <taxon>Tracheophyta</taxon>
        <taxon>Spermatophyta</taxon>
        <taxon>Magnoliopsida</taxon>
        <taxon>eudicotyledons</taxon>
        <taxon>Gunneridae</taxon>
        <taxon>Pentapetalae</taxon>
        <taxon>rosids</taxon>
        <taxon>malvids</taxon>
        <taxon>Brassicales</taxon>
        <taxon>Brassicaceae</taxon>
        <taxon>Brassiceae</taxon>
        <taxon>Brassica</taxon>
    </lineage>
</organism>
<comment type="caution">
    <text evidence="1">The sequence shown here is derived from an EMBL/GenBank/DDBJ whole genome shotgun (WGS) entry which is preliminary data.</text>
</comment>
<reference evidence="1 2" key="1">
    <citation type="journal article" date="2020" name="BMC Genomics">
        <title>Intraspecific diversification of the crop wild relative Brassica cretica Lam. using demographic model selection.</title>
        <authorList>
            <person name="Kioukis A."/>
            <person name="Michalopoulou V.A."/>
            <person name="Briers L."/>
            <person name="Pirintsos S."/>
            <person name="Studholme D.J."/>
            <person name="Pavlidis P."/>
            <person name="Sarris P.F."/>
        </authorList>
    </citation>
    <scope>NUCLEOTIDE SEQUENCE [LARGE SCALE GENOMIC DNA]</scope>
    <source>
        <strain evidence="2">cv. PFS-1207/04</strain>
    </source>
</reference>
<keyword evidence="2" id="KW-1185">Reference proteome</keyword>
<name>A0ABQ7E9V0_BRACR</name>
<evidence type="ECO:0000313" key="1">
    <source>
        <dbReference type="EMBL" id="KAF3593734.1"/>
    </source>
</evidence>
<dbReference type="Proteomes" id="UP000266723">
    <property type="component" value="Unassembled WGS sequence"/>
</dbReference>
<accession>A0ABQ7E9V0</accession>
<dbReference type="EMBL" id="QGKV02000299">
    <property type="protein sequence ID" value="KAF3593734.1"/>
    <property type="molecule type" value="Genomic_DNA"/>
</dbReference>
<proteinExistence type="predicted"/>
<protein>
    <submittedName>
        <fullName evidence="1">Uncharacterized protein</fullName>
    </submittedName>
</protein>
<gene>
    <name evidence="1" type="ORF">DY000_02021311</name>
</gene>